<dbReference type="NCBIfam" id="TIGR02936">
    <property type="entry name" value="fdxN_nitrog"/>
    <property type="match status" value="1"/>
</dbReference>
<dbReference type="PANTHER" id="PTHR24960:SF83">
    <property type="entry name" value="4FE-4S FERREDOXIN-TYPE DOMAIN-CONTAINING PROTEIN"/>
    <property type="match status" value="1"/>
</dbReference>
<dbReference type="eggNOG" id="COG3383">
    <property type="taxonomic scope" value="Bacteria"/>
</dbReference>
<dbReference type="EMBL" id="AP014800">
    <property type="protein sequence ID" value="BAQ68585.1"/>
    <property type="molecule type" value="Genomic_DNA"/>
</dbReference>
<dbReference type="PROSITE" id="PS00198">
    <property type="entry name" value="4FE4S_FER_1"/>
    <property type="match status" value="1"/>
</dbReference>
<dbReference type="PANTHER" id="PTHR24960">
    <property type="entry name" value="PHOTOSYSTEM I IRON-SULFUR CENTER-RELATED"/>
    <property type="match status" value="1"/>
</dbReference>
<evidence type="ECO:0000313" key="9">
    <source>
        <dbReference type="EMBL" id="BAQ68585.1"/>
    </source>
</evidence>
<dbReference type="PATRIC" id="fig|35806.4.peg.1472"/>
<dbReference type="Proteomes" id="UP000064912">
    <property type="component" value="Chromosome"/>
</dbReference>
<keyword evidence="4" id="KW-0411">Iron-sulfur</keyword>
<sequence>MPTRSRRITGAPTDPHDRIGAPSRNRPRHDVNDSKDTGQALKAAPKAAKEIRAMTITATTRGGTEYIPEFLMAIDQGKCIGCGRCFKVCARNVLTLKGVTDEDEIVDLDDEEFEDEIERRIMVIADGDDCIGCGACARVCPSSCQTHAPA</sequence>
<dbReference type="InterPro" id="IPR014283">
    <property type="entry name" value="FdIII_4_nif"/>
</dbReference>
<evidence type="ECO:0000256" key="7">
    <source>
        <dbReference type="SAM" id="MobiDB-lite"/>
    </source>
</evidence>
<evidence type="ECO:0000256" key="1">
    <source>
        <dbReference type="ARBA" id="ARBA00022485"/>
    </source>
</evidence>
<dbReference type="GO" id="GO:0051539">
    <property type="term" value="F:4 iron, 4 sulfur cluster binding"/>
    <property type="evidence" value="ECO:0007669"/>
    <property type="project" value="UniProtKB-KW"/>
</dbReference>
<keyword evidence="3" id="KW-0408">Iron</keyword>
<evidence type="ECO:0000256" key="6">
    <source>
        <dbReference type="ARBA" id="ARBA00030616"/>
    </source>
</evidence>
<gene>
    <name evidence="9" type="primary">fdxB</name>
    <name evidence="9" type="ORF">NHU_01426</name>
</gene>
<evidence type="ECO:0000259" key="8">
    <source>
        <dbReference type="PROSITE" id="PS51379"/>
    </source>
</evidence>
<dbReference type="Gene3D" id="3.30.70.20">
    <property type="match status" value="2"/>
</dbReference>
<proteinExistence type="predicted"/>
<dbReference type="PROSITE" id="PS51379">
    <property type="entry name" value="4FE4S_FER_2"/>
    <property type="match status" value="2"/>
</dbReference>
<dbReference type="InterPro" id="IPR017896">
    <property type="entry name" value="4Fe4S_Fe-S-bd"/>
</dbReference>
<dbReference type="KEGG" id="rsu:NHU_01426"/>
<feature type="region of interest" description="Disordered" evidence="7">
    <location>
        <begin position="1"/>
        <end position="44"/>
    </location>
</feature>
<keyword evidence="1" id="KW-0004">4Fe-4S</keyword>
<name>A0A0D6B125_RHOSU</name>
<dbReference type="AlphaFoldDB" id="A0A0D6B125"/>
<evidence type="ECO:0000313" key="10">
    <source>
        <dbReference type="Proteomes" id="UP000064912"/>
    </source>
</evidence>
<dbReference type="Pfam" id="PF12838">
    <property type="entry name" value="Fer4_7"/>
    <property type="match status" value="1"/>
</dbReference>
<protein>
    <recommendedName>
        <fullName evidence="6">Ferredoxin III</fullName>
    </recommendedName>
</protein>
<keyword evidence="5" id="KW-0535">Nitrogen fixation</keyword>
<feature type="domain" description="4Fe-4S ferredoxin-type" evidence="8">
    <location>
        <begin position="120"/>
        <end position="150"/>
    </location>
</feature>
<dbReference type="InterPro" id="IPR050157">
    <property type="entry name" value="PSI_iron-sulfur_center"/>
</dbReference>
<organism evidence="9 10">
    <name type="scientific">Rhodovulum sulfidophilum</name>
    <name type="common">Rhodobacter sulfidophilus</name>
    <dbReference type="NCBI Taxonomy" id="35806"/>
    <lineage>
        <taxon>Bacteria</taxon>
        <taxon>Pseudomonadati</taxon>
        <taxon>Pseudomonadota</taxon>
        <taxon>Alphaproteobacteria</taxon>
        <taxon>Rhodobacterales</taxon>
        <taxon>Paracoccaceae</taxon>
        <taxon>Rhodovulum</taxon>
    </lineage>
</organism>
<accession>A0A0D6B125</accession>
<dbReference type="InterPro" id="IPR017900">
    <property type="entry name" value="4Fe4S_Fe_S_CS"/>
</dbReference>
<evidence type="ECO:0000256" key="2">
    <source>
        <dbReference type="ARBA" id="ARBA00022723"/>
    </source>
</evidence>
<evidence type="ECO:0000256" key="5">
    <source>
        <dbReference type="ARBA" id="ARBA00023231"/>
    </source>
</evidence>
<evidence type="ECO:0000256" key="3">
    <source>
        <dbReference type="ARBA" id="ARBA00023004"/>
    </source>
</evidence>
<evidence type="ECO:0000256" key="4">
    <source>
        <dbReference type="ARBA" id="ARBA00023014"/>
    </source>
</evidence>
<reference evidence="9 10" key="1">
    <citation type="submission" date="2015-02" db="EMBL/GenBank/DDBJ databases">
        <title>Genome sequene of Rhodovulum sulfidophilum DSM 2351.</title>
        <authorList>
            <person name="Nagao N."/>
        </authorList>
    </citation>
    <scope>NUCLEOTIDE SEQUENCE [LARGE SCALE GENOMIC DNA]</scope>
    <source>
        <strain evidence="9 10">DSM 2351</strain>
    </source>
</reference>
<keyword evidence="2" id="KW-0479">Metal-binding</keyword>
<dbReference type="SUPFAM" id="SSF54862">
    <property type="entry name" value="4Fe-4S ferredoxins"/>
    <property type="match status" value="1"/>
</dbReference>
<dbReference type="GO" id="GO:0046872">
    <property type="term" value="F:metal ion binding"/>
    <property type="evidence" value="ECO:0007669"/>
    <property type="project" value="UniProtKB-KW"/>
</dbReference>
<feature type="domain" description="4Fe-4S ferredoxin-type" evidence="8">
    <location>
        <begin position="70"/>
        <end position="99"/>
    </location>
</feature>